<organism evidence="1 2">
    <name type="scientific">Holospora obtusa F1</name>
    <dbReference type="NCBI Taxonomy" id="1399147"/>
    <lineage>
        <taxon>Bacteria</taxon>
        <taxon>Pseudomonadati</taxon>
        <taxon>Pseudomonadota</taxon>
        <taxon>Alphaproteobacteria</taxon>
        <taxon>Holosporales</taxon>
        <taxon>Holosporaceae</taxon>
        <taxon>Holospora</taxon>
    </lineage>
</organism>
<dbReference type="STRING" id="1399147.P618_200020"/>
<reference evidence="1 2" key="1">
    <citation type="journal article" date="2014" name="FEMS Microbiol. Lett.">
        <title>Draft genome sequences of three Holospora species (Holospora obtusa, Holospora undulata, and Holospora elegans), endonuclear symbiotic bacteria of the ciliate Paramecium caudatum.</title>
        <authorList>
            <person name="Dohra H."/>
            <person name="Tanaka K."/>
            <person name="Suzuki T."/>
            <person name="Fujishima M."/>
            <person name="Suzuki H."/>
        </authorList>
    </citation>
    <scope>NUCLEOTIDE SEQUENCE [LARGE SCALE GENOMIC DNA]</scope>
    <source>
        <strain evidence="1 2">F1</strain>
    </source>
</reference>
<dbReference type="InterPro" id="IPR036388">
    <property type="entry name" value="WH-like_DNA-bd_sf"/>
</dbReference>
<dbReference type="EMBL" id="AWTR02000002">
    <property type="protein sequence ID" value="ETZ07779.1"/>
    <property type="molecule type" value="Genomic_DNA"/>
</dbReference>
<protein>
    <submittedName>
        <fullName evidence="1">Uncharacterized protein</fullName>
    </submittedName>
</protein>
<comment type="caution">
    <text evidence="1">The sequence shown here is derived from an EMBL/GenBank/DDBJ whole genome shotgun (WGS) entry which is preliminary data.</text>
</comment>
<name>W6TFJ4_HOLOB</name>
<keyword evidence="2" id="KW-1185">Reference proteome</keyword>
<dbReference type="Proteomes" id="UP000019112">
    <property type="component" value="Unassembled WGS sequence"/>
</dbReference>
<dbReference type="AlphaFoldDB" id="W6TFJ4"/>
<dbReference type="Gene3D" id="1.10.10.10">
    <property type="entry name" value="Winged helix-like DNA-binding domain superfamily/Winged helix DNA-binding domain"/>
    <property type="match status" value="1"/>
</dbReference>
<accession>W6TFJ4</accession>
<evidence type="ECO:0000313" key="1">
    <source>
        <dbReference type="EMBL" id="ETZ07779.1"/>
    </source>
</evidence>
<evidence type="ECO:0000313" key="2">
    <source>
        <dbReference type="Proteomes" id="UP000019112"/>
    </source>
</evidence>
<sequence length="56" mass="6545">MLIMYYKDTDISKDKEVGVKNLLGYKLKKTQHALRLQMDEALRTLDLTTPQYEVLA</sequence>
<proteinExistence type="predicted"/>
<gene>
    <name evidence="1" type="ORF">P618_200020</name>
</gene>